<dbReference type="Gene3D" id="2.120.10.30">
    <property type="entry name" value="TolB, C-terminal domain"/>
    <property type="match status" value="1"/>
</dbReference>
<dbReference type="Pfam" id="PF02333">
    <property type="entry name" value="Phytase"/>
    <property type="match status" value="3"/>
</dbReference>
<evidence type="ECO:0000256" key="2">
    <source>
        <dbReference type="SAM" id="SignalP"/>
    </source>
</evidence>
<feature type="domain" description="BPP" evidence="3">
    <location>
        <begin position="29"/>
        <end position="455"/>
    </location>
</feature>
<dbReference type="SUPFAM" id="SSF50956">
    <property type="entry name" value="Thermostable phytase (3-phytase)"/>
    <property type="match status" value="1"/>
</dbReference>
<dbReference type="RefSeq" id="WP_245755385.1">
    <property type="nucleotide sequence ID" value="NZ_FOMZ01000005.1"/>
</dbReference>
<evidence type="ECO:0000259" key="3">
    <source>
        <dbReference type="PROSITE" id="PS51662"/>
    </source>
</evidence>
<feature type="signal peptide" evidence="2">
    <location>
        <begin position="1"/>
        <end position="28"/>
    </location>
</feature>
<proteinExistence type="predicted"/>
<name>A0A1I1WHI8_9ACTN</name>
<dbReference type="GO" id="GO:0016158">
    <property type="term" value="F:inositol hexakisphosphate 3-phosphatase activity"/>
    <property type="evidence" value="ECO:0007669"/>
    <property type="project" value="InterPro"/>
</dbReference>
<sequence>MLGTSARRSLATLTAAFAVIGAAAPAQASHDDSTEPLTLEPEGETPTLFDDATGGNANADDPAIWRDPAAPERSLVIATAKEGGLRVYDLDARPVQSIPAPEPPTPDDAPGRFNNVDIVTDSGLSRGDESPDEDYAVVSDRGRDRLRVYRIDPDARRGPLVDVTASGVEPIFAADQAEINEERTAYGLTTWTDERSGRSYALVSGSGRTEIALLELTLSPEGTVGYREVRSVRLPSTFRLPDGASWSPCGDPGELPQVEGMVVDPADGTLYAGQETVGLWRMRADLRGAPRLIDRVRGFGVPATYDPATDECVAGEDPGFGGEHLTADVEGLALLGGAHGSGYVIASSQGDSTFRLYERGDAGHGFPGRGVPSGGFPGPGFPGRAEYEGAFRVVASGSVDGSEDCDGVAVFDAPLGERYEDGLLVVQDGHDSPGDGDREATNLKFVDLGELTEGLDDRFDD</sequence>
<reference evidence="5" key="1">
    <citation type="submission" date="2016-10" db="EMBL/GenBank/DDBJ databases">
        <authorList>
            <person name="Varghese N."/>
            <person name="Submissions S."/>
        </authorList>
    </citation>
    <scope>NUCLEOTIDE SEQUENCE [LARGE SCALE GENOMIC DNA]</scope>
    <source>
        <strain evidence="5">DSM 45004</strain>
    </source>
</reference>
<accession>A0A1I1WHI8</accession>
<dbReference type="EMBL" id="FOMZ01000005">
    <property type="protein sequence ID" value="SFD94665.1"/>
    <property type="molecule type" value="Genomic_DNA"/>
</dbReference>
<keyword evidence="5" id="KW-1185">Reference proteome</keyword>
<feature type="chain" id="PRO_5011669897" evidence="2">
    <location>
        <begin position="29"/>
        <end position="461"/>
    </location>
</feature>
<dbReference type="Proteomes" id="UP000198716">
    <property type="component" value="Unassembled WGS sequence"/>
</dbReference>
<protein>
    <submittedName>
        <fullName evidence="4">3-phytase</fullName>
    </submittedName>
</protein>
<evidence type="ECO:0000313" key="4">
    <source>
        <dbReference type="EMBL" id="SFD94665.1"/>
    </source>
</evidence>
<gene>
    <name evidence="4" type="ORF">SAMN04487819_105272</name>
</gene>
<dbReference type="InterPro" id="IPR011042">
    <property type="entry name" value="6-blade_b-propeller_TolB-like"/>
</dbReference>
<evidence type="ECO:0000313" key="5">
    <source>
        <dbReference type="Proteomes" id="UP000198716"/>
    </source>
</evidence>
<dbReference type="InterPro" id="IPR003431">
    <property type="entry name" value="B-propeller_Phytase"/>
</dbReference>
<dbReference type="PROSITE" id="PS51662">
    <property type="entry name" value="BP_PHYTASE"/>
    <property type="match status" value="1"/>
</dbReference>
<keyword evidence="2" id="KW-0732">Signal</keyword>
<feature type="compositionally biased region" description="Low complexity" evidence="1">
    <location>
        <begin position="35"/>
        <end position="62"/>
    </location>
</feature>
<feature type="region of interest" description="Disordered" evidence="1">
    <location>
        <begin position="24"/>
        <end position="65"/>
    </location>
</feature>
<dbReference type="AlphaFoldDB" id="A0A1I1WHI8"/>
<evidence type="ECO:0000256" key="1">
    <source>
        <dbReference type="SAM" id="MobiDB-lite"/>
    </source>
</evidence>
<organism evidence="4 5">
    <name type="scientific">Actinopolyspora alba</name>
    <dbReference type="NCBI Taxonomy" id="673379"/>
    <lineage>
        <taxon>Bacteria</taxon>
        <taxon>Bacillati</taxon>
        <taxon>Actinomycetota</taxon>
        <taxon>Actinomycetes</taxon>
        <taxon>Actinopolysporales</taxon>
        <taxon>Actinopolysporaceae</taxon>
        <taxon>Actinopolyspora</taxon>
        <taxon>Actinopolyspora alba group</taxon>
    </lineage>
</organism>